<dbReference type="EMBL" id="GL996524">
    <property type="protein sequence ID" value="EGV63034.1"/>
    <property type="molecule type" value="Genomic_DNA"/>
</dbReference>
<dbReference type="AlphaFoldDB" id="G3B6W0"/>
<keyword evidence="1" id="KW-0521">NADP</keyword>
<dbReference type="GO" id="GO:0016616">
    <property type="term" value="F:oxidoreductase activity, acting on the CH-OH group of donors, NAD or NADP as acceptor"/>
    <property type="evidence" value="ECO:0007669"/>
    <property type="project" value="TreeGrafter"/>
</dbReference>
<dbReference type="InterPro" id="IPR036291">
    <property type="entry name" value="NAD(P)-bd_dom_sf"/>
</dbReference>
<evidence type="ECO:0000313" key="3">
    <source>
        <dbReference type="Proteomes" id="UP000000707"/>
    </source>
</evidence>
<sequence>MSSTYLIIGASRGIGYTFAKQLSAEKSNLVIATARSEKSAKELESLGPNVKTLLIDMQDPYTKFETAFKVLETLAPNGVDVFIHNAGIADDTSVQPSSVYNVDAYTQILDVNVGGPAKAYKAAYPYIFKGKGTKKIAFVSSSMGQIGFSPDFNAYGASKAALNHLGVQIAKENAGSDDELVKGSVTVLLCPGLVATDMTKNIPGGMPVDDSVAASLATINKVTAAESGKFYAHTGEQQPYTLV</sequence>
<dbReference type="GeneID" id="18247380"/>
<dbReference type="eggNOG" id="KOG1611">
    <property type="taxonomic scope" value="Eukaryota"/>
</dbReference>
<dbReference type="PROSITE" id="PS00061">
    <property type="entry name" value="ADH_SHORT"/>
    <property type="match status" value="1"/>
</dbReference>
<proteinExistence type="predicted"/>
<protein>
    <submittedName>
        <fullName evidence="2">NAD(P)-binding protein</fullName>
    </submittedName>
</protein>
<dbReference type="SUPFAM" id="SSF51735">
    <property type="entry name" value="NAD(P)-binding Rossmann-fold domains"/>
    <property type="match status" value="1"/>
</dbReference>
<dbReference type="RefSeq" id="XP_006686827.1">
    <property type="nucleotide sequence ID" value="XM_006686764.1"/>
</dbReference>
<name>G3B6W0_CANTC</name>
<dbReference type="InterPro" id="IPR020904">
    <property type="entry name" value="Sc_DH/Rdtase_CS"/>
</dbReference>
<dbReference type="Pfam" id="PF00106">
    <property type="entry name" value="adh_short"/>
    <property type="match status" value="1"/>
</dbReference>
<organism evidence="3">
    <name type="scientific">Candida tenuis (strain ATCC 10573 / BCRC 21748 / CBS 615 / JCM 9827 / NBRC 10315 / NRRL Y-1498 / VKM Y-70)</name>
    <name type="common">Yeast</name>
    <name type="synonym">Yamadazyma tenuis</name>
    <dbReference type="NCBI Taxonomy" id="590646"/>
    <lineage>
        <taxon>Eukaryota</taxon>
        <taxon>Fungi</taxon>
        <taxon>Dikarya</taxon>
        <taxon>Ascomycota</taxon>
        <taxon>Saccharomycotina</taxon>
        <taxon>Pichiomycetes</taxon>
        <taxon>Debaryomycetaceae</taxon>
        <taxon>Yamadazyma</taxon>
    </lineage>
</organism>
<dbReference type="KEGG" id="cten:18247380"/>
<evidence type="ECO:0000256" key="1">
    <source>
        <dbReference type="ARBA" id="ARBA00022857"/>
    </source>
</evidence>
<gene>
    <name evidence="2" type="ORF">CANTEDRAFT_114338</name>
</gene>
<reference evidence="2 3" key="1">
    <citation type="journal article" date="2011" name="Proc. Natl. Acad. Sci. U.S.A.">
        <title>Comparative genomics of xylose-fermenting fungi for enhanced biofuel production.</title>
        <authorList>
            <person name="Wohlbach D.J."/>
            <person name="Kuo A."/>
            <person name="Sato T.K."/>
            <person name="Potts K.M."/>
            <person name="Salamov A.A."/>
            <person name="LaButti K.M."/>
            <person name="Sun H."/>
            <person name="Clum A."/>
            <person name="Pangilinan J.L."/>
            <person name="Lindquist E.A."/>
            <person name="Lucas S."/>
            <person name="Lapidus A."/>
            <person name="Jin M."/>
            <person name="Gunawan C."/>
            <person name="Balan V."/>
            <person name="Dale B.E."/>
            <person name="Jeffries T.W."/>
            <person name="Zinkel R."/>
            <person name="Barry K.W."/>
            <person name="Grigoriev I.V."/>
            <person name="Gasch A.P."/>
        </authorList>
    </citation>
    <scope>NUCLEOTIDE SEQUENCE [LARGE SCALE GENOMIC DNA]</scope>
    <source>
        <strain evidence="3">ATCC 10573 / BCRC 21748 / CBS 615 / JCM 9827 / NBRC 10315 / NRRL Y-1498 / VKM Y-70</strain>
    </source>
</reference>
<dbReference type="PRINTS" id="PR00081">
    <property type="entry name" value="GDHRDH"/>
</dbReference>
<evidence type="ECO:0000313" key="2">
    <source>
        <dbReference type="EMBL" id="EGV63034.1"/>
    </source>
</evidence>
<dbReference type="PANTHER" id="PTHR45458:SF1">
    <property type="entry name" value="SHORT CHAIN DEHYDROGENASE"/>
    <property type="match status" value="1"/>
</dbReference>
<dbReference type="Proteomes" id="UP000000707">
    <property type="component" value="Unassembled WGS sequence"/>
</dbReference>
<dbReference type="PANTHER" id="PTHR45458">
    <property type="entry name" value="SHORT-CHAIN DEHYDROGENASE/REDUCTASE SDR"/>
    <property type="match status" value="1"/>
</dbReference>
<dbReference type="InterPro" id="IPR052184">
    <property type="entry name" value="SDR_enzymes"/>
</dbReference>
<accession>G3B6W0</accession>
<keyword evidence="3" id="KW-1185">Reference proteome</keyword>
<dbReference type="Gene3D" id="3.40.50.720">
    <property type="entry name" value="NAD(P)-binding Rossmann-like Domain"/>
    <property type="match status" value="1"/>
</dbReference>
<dbReference type="HOGENOM" id="CLU_010194_9_1_1"/>
<dbReference type="InterPro" id="IPR002347">
    <property type="entry name" value="SDR_fam"/>
</dbReference>
<dbReference type="OrthoDB" id="2102561at2759"/>